<dbReference type="GO" id="GO:0004674">
    <property type="term" value="F:protein serine/threonine kinase activity"/>
    <property type="evidence" value="ECO:0007669"/>
    <property type="project" value="TreeGrafter"/>
</dbReference>
<dbReference type="InterPro" id="IPR000719">
    <property type="entry name" value="Prot_kinase_dom"/>
</dbReference>
<accession>A0A5C3Q887</accession>
<keyword evidence="3" id="KW-1185">Reference proteome</keyword>
<keyword evidence="2" id="KW-0418">Kinase</keyword>
<evidence type="ECO:0000313" key="3">
    <source>
        <dbReference type="Proteomes" id="UP000305067"/>
    </source>
</evidence>
<name>A0A5C3Q887_9AGAR</name>
<dbReference type="InterPro" id="IPR008271">
    <property type="entry name" value="Ser/Thr_kinase_AS"/>
</dbReference>
<dbReference type="Gene3D" id="1.10.510.10">
    <property type="entry name" value="Transferase(Phosphotransferase) domain 1"/>
    <property type="match status" value="1"/>
</dbReference>
<dbReference type="SUPFAM" id="SSF56112">
    <property type="entry name" value="Protein kinase-like (PK-like)"/>
    <property type="match status" value="1"/>
</dbReference>
<proteinExistence type="predicted"/>
<evidence type="ECO:0000259" key="1">
    <source>
        <dbReference type="PROSITE" id="PS50011"/>
    </source>
</evidence>
<dbReference type="OrthoDB" id="10252171at2759"/>
<keyword evidence="2" id="KW-0808">Transferase</keyword>
<dbReference type="STRING" id="1884261.A0A5C3Q887"/>
<dbReference type="Proteomes" id="UP000305067">
    <property type="component" value="Unassembled WGS sequence"/>
</dbReference>
<dbReference type="EMBL" id="ML178849">
    <property type="protein sequence ID" value="TFK97269.1"/>
    <property type="molecule type" value="Genomic_DNA"/>
</dbReference>
<dbReference type="InterPro" id="IPR011009">
    <property type="entry name" value="Kinase-like_dom_sf"/>
</dbReference>
<dbReference type="PROSITE" id="PS50011">
    <property type="entry name" value="PROTEIN_KINASE_DOM"/>
    <property type="match status" value="1"/>
</dbReference>
<organism evidence="2 3">
    <name type="scientific">Pterulicium gracile</name>
    <dbReference type="NCBI Taxonomy" id="1884261"/>
    <lineage>
        <taxon>Eukaryota</taxon>
        <taxon>Fungi</taxon>
        <taxon>Dikarya</taxon>
        <taxon>Basidiomycota</taxon>
        <taxon>Agaricomycotina</taxon>
        <taxon>Agaricomycetes</taxon>
        <taxon>Agaricomycetidae</taxon>
        <taxon>Agaricales</taxon>
        <taxon>Pleurotineae</taxon>
        <taxon>Pterulaceae</taxon>
        <taxon>Pterulicium</taxon>
    </lineage>
</organism>
<dbReference type="PROSITE" id="PS00108">
    <property type="entry name" value="PROTEIN_KINASE_ST"/>
    <property type="match status" value="1"/>
</dbReference>
<evidence type="ECO:0000313" key="2">
    <source>
        <dbReference type="EMBL" id="TFK97269.1"/>
    </source>
</evidence>
<feature type="domain" description="Protein kinase" evidence="1">
    <location>
        <begin position="1"/>
        <end position="170"/>
    </location>
</feature>
<dbReference type="GO" id="GO:0005634">
    <property type="term" value="C:nucleus"/>
    <property type="evidence" value="ECO:0007669"/>
    <property type="project" value="TreeGrafter"/>
</dbReference>
<protein>
    <submittedName>
        <fullName evidence="2">Kinase-like domain-containing protein</fullName>
    </submittedName>
</protein>
<reference evidence="2 3" key="1">
    <citation type="journal article" date="2019" name="Nat. Ecol. Evol.">
        <title>Megaphylogeny resolves global patterns of mushroom evolution.</title>
        <authorList>
            <person name="Varga T."/>
            <person name="Krizsan K."/>
            <person name="Foldi C."/>
            <person name="Dima B."/>
            <person name="Sanchez-Garcia M."/>
            <person name="Sanchez-Ramirez S."/>
            <person name="Szollosi G.J."/>
            <person name="Szarkandi J.G."/>
            <person name="Papp V."/>
            <person name="Albert L."/>
            <person name="Andreopoulos W."/>
            <person name="Angelini C."/>
            <person name="Antonin V."/>
            <person name="Barry K.W."/>
            <person name="Bougher N.L."/>
            <person name="Buchanan P."/>
            <person name="Buyck B."/>
            <person name="Bense V."/>
            <person name="Catcheside P."/>
            <person name="Chovatia M."/>
            <person name="Cooper J."/>
            <person name="Damon W."/>
            <person name="Desjardin D."/>
            <person name="Finy P."/>
            <person name="Geml J."/>
            <person name="Haridas S."/>
            <person name="Hughes K."/>
            <person name="Justo A."/>
            <person name="Karasinski D."/>
            <person name="Kautmanova I."/>
            <person name="Kiss B."/>
            <person name="Kocsube S."/>
            <person name="Kotiranta H."/>
            <person name="LaButti K.M."/>
            <person name="Lechner B.E."/>
            <person name="Liimatainen K."/>
            <person name="Lipzen A."/>
            <person name="Lukacs Z."/>
            <person name="Mihaltcheva S."/>
            <person name="Morgado L.N."/>
            <person name="Niskanen T."/>
            <person name="Noordeloos M.E."/>
            <person name="Ohm R.A."/>
            <person name="Ortiz-Santana B."/>
            <person name="Ovrebo C."/>
            <person name="Racz N."/>
            <person name="Riley R."/>
            <person name="Savchenko A."/>
            <person name="Shiryaev A."/>
            <person name="Soop K."/>
            <person name="Spirin V."/>
            <person name="Szebenyi C."/>
            <person name="Tomsovsky M."/>
            <person name="Tulloss R.E."/>
            <person name="Uehling J."/>
            <person name="Grigoriev I.V."/>
            <person name="Vagvolgyi C."/>
            <person name="Papp T."/>
            <person name="Martin F.M."/>
            <person name="Miettinen O."/>
            <person name="Hibbett D.S."/>
            <person name="Nagy L.G."/>
        </authorList>
    </citation>
    <scope>NUCLEOTIDE SEQUENCE [LARGE SCALE GENOMIC DNA]</scope>
    <source>
        <strain evidence="2 3">CBS 309.79</strain>
    </source>
</reference>
<dbReference type="PANTHER" id="PTHR44167:SF24">
    <property type="entry name" value="SERINE_THREONINE-PROTEIN KINASE CHK2"/>
    <property type="match status" value="1"/>
</dbReference>
<dbReference type="PANTHER" id="PTHR44167">
    <property type="entry name" value="OVARIAN-SPECIFIC SERINE/THREONINE-PROTEIN KINASE LOK-RELATED"/>
    <property type="match status" value="1"/>
</dbReference>
<dbReference type="AlphaFoldDB" id="A0A5C3Q887"/>
<dbReference type="GO" id="GO:0005524">
    <property type="term" value="F:ATP binding"/>
    <property type="evidence" value="ECO:0007669"/>
    <property type="project" value="InterPro"/>
</dbReference>
<sequence length="170" mass="18996">MGAVVWAEQLCRAVCFLHRHRIIHRDIKPDNITIDEETHQLTLVDLSAAEYIPEGSSFIIGAEGDGAPGAAVGTSGWVHPVIEGWLDTGSGESYDERKVDMWAIGRVLGGYVAEQEYVGQGSRMILRWYVKDRVLKVTEFGGELMLDTCAAVRWQGFTCDIRMPFSRELH</sequence>
<gene>
    <name evidence="2" type="ORF">BDV98DRAFT_658710</name>
</gene>
<dbReference type="GO" id="GO:0044773">
    <property type="term" value="P:mitotic DNA damage checkpoint signaling"/>
    <property type="evidence" value="ECO:0007669"/>
    <property type="project" value="TreeGrafter"/>
</dbReference>
<dbReference type="Pfam" id="PF00069">
    <property type="entry name" value="Pkinase"/>
    <property type="match status" value="1"/>
</dbReference>